<organism evidence="2 3">
    <name type="scientific">Stephania japonica</name>
    <dbReference type="NCBI Taxonomy" id="461633"/>
    <lineage>
        <taxon>Eukaryota</taxon>
        <taxon>Viridiplantae</taxon>
        <taxon>Streptophyta</taxon>
        <taxon>Embryophyta</taxon>
        <taxon>Tracheophyta</taxon>
        <taxon>Spermatophyta</taxon>
        <taxon>Magnoliopsida</taxon>
        <taxon>Ranunculales</taxon>
        <taxon>Menispermaceae</taxon>
        <taxon>Menispermoideae</taxon>
        <taxon>Cissampelideae</taxon>
        <taxon>Stephania</taxon>
    </lineage>
</organism>
<evidence type="ECO:0000313" key="2">
    <source>
        <dbReference type="EMBL" id="KAK9155460.1"/>
    </source>
</evidence>
<proteinExistence type="predicted"/>
<dbReference type="Proteomes" id="UP001417504">
    <property type="component" value="Unassembled WGS sequence"/>
</dbReference>
<evidence type="ECO:0000256" key="1">
    <source>
        <dbReference type="SAM" id="MobiDB-lite"/>
    </source>
</evidence>
<evidence type="ECO:0000313" key="3">
    <source>
        <dbReference type="Proteomes" id="UP001417504"/>
    </source>
</evidence>
<reference evidence="2 3" key="1">
    <citation type="submission" date="2024-01" db="EMBL/GenBank/DDBJ databases">
        <title>Genome assemblies of Stephania.</title>
        <authorList>
            <person name="Yang L."/>
        </authorList>
    </citation>
    <scope>NUCLEOTIDE SEQUENCE [LARGE SCALE GENOMIC DNA]</scope>
    <source>
        <strain evidence="2">QJT</strain>
        <tissue evidence="2">Leaf</tissue>
    </source>
</reference>
<keyword evidence="3" id="KW-1185">Reference proteome</keyword>
<accession>A0AAP0KQF6</accession>
<dbReference type="AlphaFoldDB" id="A0AAP0KQF6"/>
<name>A0AAP0KQF6_9MAGN</name>
<comment type="caution">
    <text evidence="2">The sequence shown here is derived from an EMBL/GenBank/DDBJ whole genome shotgun (WGS) entry which is preliminary data.</text>
</comment>
<feature type="region of interest" description="Disordered" evidence="1">
    <location>
        <begin position="1"/>
        <end position="21"/>
    </location>
</feature>
<protein>
    <submittedName>
        <fullName evidence="2">Uncharacterized protein</fullName>
    </submittedName>
</protein>
<sequence>MEVLRRPAKGPPSFGQPSWGGGMVKTTPFPLLLAIREGAKMEGLLMGSSPSCRHLVGPLCWLHYLWGGNNGDDLAASPPLAARFDAADAHVNAIDPLVSKSSINNKEIKDGSEVVPLLSLNSPLALALLLSTDSSSPEQAARWANLASVLCVSKPKFQKEF</sequence>
<gene>
    <name evidence="2" type="ORF">Sjap_002940</name>
</gene>
<dbReference type="EMBL" id="JBBNAE010000001">
    <property type="protein sequence ID" value="KAK9155460.1"/>
    <property type="molecule type" value="Genomic_DNA"/>
</dbReference>